<accession>H0UMB3</accession>
<evidence type="ECO:0000313" key="1">
    <source>
        <dbReference type="EMBL" id="EHM12586.1"/>
    </source>
</evidence>
<dbReference type="eggNOG" id="COG1857">
    <property type="taxonomic scope" value="Bacteria"/>
</dbReference>
<sequence>MNNFPRFVQISTLTTYSASLLNRDDSGLAKRIPFGDSVRTRISSQCLKRHWRNAGGPYGLDKAGDALSLSVRSRFSFPELIEKPLVAEGLEQKLVVSGSQKLQQLLYNGEEKGDTKKDKKKKIELDEDGYSAKRNELVVLGRPELEYLKQIIRDAISSSSNIKEIDNAVKDFYTKRKSNLLALRAGCGVDAAMFGRFVSGDVDAKVTAAVHVAHSFTIHGEQSETDYFTAVDDLVEQGTGHINAAELNTGIYYGYVVVDVPQLISNLCGCDPKNSADADRTLAAQVTSNLIHLMATVTPGAKLSGTAPYAASWLVLAEWGNSQPRTLADAFFEGLKLGSDGSARSLAVQLLAEYIQKYDAMYTPQLIRRCASIEPCQIPGAENGSLDELCEAVKLAIEGV</sequence>
<gene>
    <name evidence="1" type="ORF">JonanDRAFT_0159</name>
</gene>
<name>H0UMB3_9BACT</name>
<dbReference type="HOGENOM" id="CLU_044824_1_0_0"/>
<dbReference type="OrthoDB" id="6063at2"/>
<dbReference type="Pfam" id="PF09344">
    <property type="entry name" value="Cas_CT1975"/>
    <property type="match status" value="1"/>
</dbReference>
<dbReference type="STRING" id="885272.JonanDRAFT_0159"/>
<dbReference type="AlphaFoldDB" id="H0UMB3"/>
<dbReference type="InterPro" id="IPR010148">
    <property type="entry name" value="CRISPR-assoc_prot_CT1975"/>
</dbReference>
<dbReference type="NCBIfam" id="TIGR01869">
    <property type="entry name" value="casC_Cse4"/>
    <property type="match status" value="1"/>
</dbReference>
<keyword evidence="2" id="KW-1185">Reference proteome</keyword>
<dbReference type="Proteomes" id="UP000003806">
    <property type="component" value="Chromosome"/>
</dbReference>
<dbReference type="RefSeq" id="WP_008522376.1">
    <property type="nucleotide sequence ID" value="NZ_CM001376.1"/>
</dbReference>
<protein>
    <submittedName>
        <fullName evidence="1">CRISPR-associated protein Cas7/Cse4/CasC</fullName>
    </submittedName>
</protein>
<organism evidence="1 2">
    <name type="scientific">Jonquetella anthropi DSM 22815</name>
    <dbReference type="NCBI Taxonomy" id="885272"/>
    <lineage>
        <taxon>Bacteria</taxon>
        <taxon>Thermotogati</taxon>
        <taxon>Synergistota</taxon>
        <taxon>Synergistia</taxon>
        <taxon>Synergistales</taxon>
        <taxon>Dethiosulfovibrionaceae</taxon>
        <taxon>Jonquetella</taxon>
    </lineage>
</organism>
<reference evidence="1 2" key="1">
    <citation type="submission" date="2011-11" db="EMBL/GenBank/DDBJ databases">
        <title>The Noncontiguous Finished genome of Jonquetella anthropi DSM 22815.</title>
        <authorList>
            <consortium name="US DOE Joint Genome Institute (JGI-PGF)"/>
            <person name="Lucas S."/>
            <person name="Copeland A."/>
            <person name="Lapidus A."/>
            <person name="Glavina del Rio T."/>
            <person name="Dalin E."/>
            <person name="Tice H."/>
            <person name="Bruce D."/>
            <person name="Goodwin L."/>
            <person name="Pitluck S."/>
            <person name="Peters L."/>
            <person name="Mikhailova N."/>
            <person name="Held B."/>
            <person name="Kyrpides N."/>
            <person name="Mavromatis K."/>
            <person name="Ivanova N."/>
            <person name="Markowitz V."/>
            <person name="Cheng J.-F."/>
            <person name="Hugenholtz P."/>
            <person name="Woyke T."/>
            <person name="Wu D."/>
            <person name="Gronow S."/>
            <person name="Wellnitz S."/>
            <person name="Brambilla E."/>
            <person name="Klenk H.-P."/>
            <person name="Eisen J.A."/>
        </authorList>
    </citation>
    <scope>NUCLEOTIDE SEQUENCE [LARGE SCALE GENOMIC DNA]</scope>
    <source>
        <strain evidence="1 2">DSM 22815</strain>
    </source>
</reference>
<evidence type="ECO:0000313" key="2">
    <source>
        <dbReference type="Proteomes" id="UP000003806"/>
    </source>
</evidence>
<proteinExistence type="predicted"/>
<dbReference type="EMBL" id="CM001376">
    <property type="protein sequence ID" value="EHM12586.1"/>
    <property type="molecule type" value="Genomic_DNA"/>
</dbReference>